<dbReference type="VEuPathDB" id="VectorBase:HLOH_055061"/>
<dbReference type="OMA" id="RYLFWHA"/>
<keyword evidence="3" id="KW-1185">Reference proteome</keyword>
<dbReference type="AlphaFoldDB" id="A0A9J6GNZ2"/>
<accession>A0A9J6GNZ2</accession>
<evidence type="ECO:0000313" key="2">
    <source>
        <dbReference type="EMBL" id="KAH9377341.1"/>
    </source>
</evidence>
<evidence type="ECO:0000313" key="3">
    <source>
        <dbReference type="Proteomes" id="UP000821853"/>
    </source>
</evidence>
<reference evidence="2 3" key="1">
    <citation type="journal article" date="2020" name="Cell">
        <title>Large-Scale Comparative Analyses of Tick Genomes Elucidate Their Genetic Diversity and Vector Capacities.</title>
        <authorList>
            <consortium name="Tick Genome and Microbiome Consortium (TIGMIC)"/>
            <person name="Jia N."/>
            <person name="Wang J."/>
            <person name="Shi W."/>
            <person name="Du L."/>
            <person name="Sun Y."/>
            <person name="Zhan W."/>
            <person name="Jiang J.F."/>
            <person name="Wang Q."/>
            <person name="Zhang B."/>
            <person name="Ji P."/>
            <person name="Bell-Sakyi L."/>
            <person name="Cui X.M."/>
            <person name="Yuan T.T."/>
            <person name="Jiang B.G."/>
            <person name="Yang W.F."/>
            <person name="Lam T.T."/>
            <person name="Chang Q.C."/>
            <person name="Ding S.J."/>
            <person name="Wang X.J."/>
            <person name="Zhu J.G."/>
            <person name="Ruan X.D."/>
            <person name="Zhao L."/>
            <person name="Wei J.T."/>
            <person name="Ye R.Z."/>
            <person name="Que T.C."/>
            <person name="Du C.H."/>
            <person name="Zhou Y.H."/>
            <person name="Cheng J.X."/>
            <person name="Dai P.F."/>
            <person name="Guo W.B."/>
            <person name="Han X.H."/>
            <person name="Huang E.J."/>
            <person name="Li L.F."/>
            <person name="Wei W."/>
            <person name="Gao Y.C."/>
            <person name="Liu J.Z."/>
            <person name="Shao H.Z."/>
            <person name="Wang X."/>
            <person name="Wang C.C."/>
            <person name="Yang T.C."/>
            <person name="Huo Q.B."/>
            <person name="Li W."/>
            <person name="Chen H.Y."/>
            <person name="Chen S.E."/>
            <person name="Zhou L.G."/>
            <person name="Ni X.B."/>
            <person name="Tian J.H."/>
            <person name="Sheng Y."/>
            <person name="Liu T."/>
            <person name="Pan Y.S."/>
            <person name="Xia L.Y."/>
            <person name="Li J."/>
            <person name="Zhao F."/>
            <person name="Cao W.C."/>
        </authorList>
    </citation>
    <scope>NUCLEOTIDE SEQUENCE [LARGE SCALE GENOMIC DNA]</scope>
    <source>
        <strain evidence="2">HaeL-2018</strain>
    </source>
</reference>
<dbReference type="Pfam" id="PF25298">
    <property type="entry name" value="Baculo_FP_2nd"/>
    <property type="match status" value="1"/>
</dbReference>
<sequence length="182" mass="21015">MSKGEEEIDALKKSVFEQAMQIQRQQEYQNESEQYNRRTNLEIHGLPFEQDEDLKDELSKLAVALKLPNFSPSDVLAIHRLPSKHDTVHVILVRFTSLSVKESWSAARGKLRHSHQSGALPKLLFKDNLTKFNRYLFWHARTAAKDKGYLFACGKTGKIYVNKNEDALLFRISKLSDIDKIK</sequence>
<evidence type="ECO:0000259" key="1">
    <source>
        <dbReference type="Pfam" id="PF25298"/>
    </source>
</evidence>
<dbReference type="InterPro" id="IPR057251">
    <property type="entry name" value="FP_C"/>
</dbReference>
<dbReference type="EMBL" id="JABSTR010000008">
    <property type="protein sequence ID" value="KAH9377341.1"/>
    <property type="molecule type" value="Genomic_DNA"/>
</dbReference>
<dbReference type="Proteomes" id="UP000821853">
    <property type="component" value="Unassembled WGS sequence"/>
</dbReference>
<proteinExistence type="predicted"/>
<comment type="caution">
    <text evidence="2">The sequence shown here is derived from an EMBL/GenBank/DDBJ whole genome shotgun (WGS) entry which is preliminary data.</text>
</comment>
<organism evidence="2 3">
    <name type="scientific">Haemaphysalis longicornis</name>
    <name type="common">Bush tick</name>
    <dbReference type="NCBI Taxonomy" id="44386"/>
    <lineage>
        <taxon>Eukaryota</taxon>
        <taxon>Metazoa</taxon>
        <taxon>Ecdysozoa</taxon>
        <taxon>Arthropoda</taxon>
        <taxon>Chelicerata</taxon>
        <taxon>Arachnida</taxon>
        <taxon>Acari</taxon>
        <taxon>Parasitiformes</taxon>
        <taxon>Ixodida</taxon>
        <taxon>Ixodoidea</taxon>
        <taxon>Ixodidae</taxon>
        <taxon>Haemaphysalinae</taxon>
        <taxon>Haemaphysalis</taxon>
    </lineage>
</organism>
<dbReference type="OrthoDB" id="2123493at2759"/>
<name>A0A9J6GNZ2_HAELO</name>
<feature type="domain" description="FP protein C-terminal" evidence="1">
    <location>
        <begin position="130"/>
        <end position="182"/>
    </location>
</feature>
<gene>
    <name evidence="2" type="ORF">HPB48_023008</name>
</gene>
<protein>
    <recommendedName>
        <fullName evidence="1">FP protein C-terminal domain-containing protein</fullName>
    </recommendedName>
</protein>